<dbReference type="GO" id="GO:0004518">
    <property type="term" value="F:nuclease activity"/>
    <property type="evidence" value="ECO:0007669"/>
    <property type="project" value="InterPro"/>
</dbReference>
<sequence length="127" mass="14100">MPEMSIDSIRVSLMNYQRVVILKEKDSDRYLPIWIGPSEADAIAVKLQDVSVPRPLTHDLLGNVIDAMGGVVKHIVVTDLENDTFYAKIILEFGDKTPENDKIVDSRPSDAIALAVRANVPIFVDEP</sequence>
<gene>
    <name evidence="2" type="ORF">METZ01_LOCUS294288</name>
</gene>
<dbReference type="Pfam" id="PF02577">
    <property type="entry name" value="BFN_dom"/>
    <property type="match status" value="1"/>
</dbReference>
<proteinExistence type="predicted"/>
<feature type="domain" description="BFN" evidence="1">
    <location>
        <begin position="1"/>
        <end position="127"/>
    </location>
</feature>
<name>A0A382LXF8_9ZZZZ</name>
<protein>
    <recommendedName>
        <fullName evidence="1">BFN domain-containing protein</fullName>
    </recommendedName>
</protein>
<accession>A0A382LXF8</accession>
<dbReference type="SUPFAM" id="SSF103256">
    <property type="entry name" value="Hypothetical protein TM0160"/>
    <property type="match status" value="1"/>
</dbReference>
<dbReference type="Gene3D" id="3.10.690.10">
    <property type="entry name" value="Bifunctional nuclease domain"/>
    <property type="match status" value="1"/>
</dbReference>
<dbReference type="EMBL" id="UINC01089934">
    <property type="protein sequence ID" value="SVC41434.1"/>
    <property type="molecule type" value="Genomic_DNA"/>
</dbReference>
<evidence type="ECO:0000313" key="2">
    <source>
        <dbReference type="EMBL" id="SVC41434.1"/>
    </source>
</evidence>
<dbReference type="PANTHER" id="PTHR15160:SF1">
    <property type="entry name" value="VON HIPPEL-LINDAU DISEASE TUMOR SUPPRESSOR"/>
    <property type="match status" value="1"/>
</dbReference>
<dbReference type="InterPro" id="IPR003729">
    <property type="entry name" value="Bi_nuclease_dom"/>
</dbReference>
<feature type="non-terminal residue" evidence="2">
    <location>
        <position position="127"/>
    </location>
</feature>
<dbReference type="PANTHER" id="PTHR15160">
    <property type="entry name" value="VON HIPPEL-LINDAU PROTEIN"/>
    <property type="match status" value="1"/>
</dbReference>
<dbReference type="InterPro" id="IPR036104">
    <property type="entry name" value="BFN_sf"/>
</dbReference>
<organism evidence="2">
    <name type="scientific">marine metagenome</name>
    <dbReference type="NCBI Taxonomy" id="408172"/>
    <lineage>
        <taxon>unclassified sequences</taxon>
        <taxon>metagenomes</taxon>
        <taxon>ecological metagenomes</taxon>
    </lineage>
</organism>
<reference evidence="2" key="1">
    <citation type="submission" date="2018-05" db="EMBL/GenBank/DDBJ databases">
        <authorList>
            <person name="Lanie J.A."/>
            <person name="Ng W.-L."/>
            <person name="Kazmierczak K.M."/>
            <person name="Andrzejewski T.M."/>
            <person name="Davidsen T.M."/>
            <person name="Wayne K.J."/>
            <person name="Tettelin H."/>
            <person name="Glass J.I."/>
            <person name="Rusch D."/>
            <person name="Podicherti R."/>
            <person name="Tsui H.-C.T."/>
            <person name="Winkler M.E."/>
        </authorList>
    </citation>
    <scope>NUCLEOTIDE SEQUENCE</scope>
</reference>
<dbReference type="PROSITE" id="PS51658">
    <property type="entry name" value="BFN"/>
    <property type="match status" value="1"/>
</dbReference>
<evidence type="ECO:0000259" key="1">
    <source>
        <dbReference type="PROSITE" id="PS51658"/>
    </source>
</evidence>
<dbReference type="AlphaFoldDB" id="A0A382LXF8"/>